<evidence type="ECO:0000313" key="3">
    <source>
        <dbReference type="Proteomes" id="UP000766904"/>
    </source>
</evidence>
<dbReference type="PANTHER" id="PTHR40112:SF1">
    <property type="entry name" value="H2HPP ISOMERASE"/>
    <property type="match status" value="1"/>
</dbReference>
<dbReference type="RefSeq" id="WP_148859437.1">
    <property type="nucleotide sequence ID" value="NZ_PHNJ01000011.1"/>
</dbReference>
<evidence type="ECO:0000313" key="2">
    <source>
        <dbReference type="EMBL" id="TYL37292.1"/>
    </source>
</evidence>
<accession>A0A8J8Q0X7</accession>
<keyword evidence="3" id="KW-1185">Reference proteome</keyword>
<dbReference type="InterPro" id="IPR011051">
    <property type="entry name" value="RmlC_Cupin_sf"/>
</dbReference>
<organism evidence="2 3">
    <name type="scientific">Natronococcus pandeyae</name>
    <dbReference type="NCBI Taxonomy" id="2055836"/>
    <lineage>
        <taxon>Archaea</taxon>
        <taxon>Methanobacteriati</taxon>
        <taxon>Methanobacteriota</taxon>
        <taxon>Stenosarchaea group</taxon>
        <taxon>Halobacteria</taxon>
        <taxon>Halobacteriales</taxon>
        <taxon>Natrialbaceae</taxon>
        <taxon>Natronococcus</taxon>
    </lineage>
</organism>
<evidence type="ECO:0000259" key="1">
    <source>
        <dbReference type="Pfam" id="PF07883"/>
    </source>
</evidence>
<dbReference type="EMBL" id="PHNJ01000011">
    <property type="protein sequence ID" value="TYL37292.1"/>
    <property type="molecule type" value="Genomic_DNA"/>
</dbReference>
<dbReference type="InterPro" id="IPR052535">
    <property type="entry name" value="Bacilysin_H2HPP_isomerase"/>
</dbReference>
<dbReference type="InterPro" id="IPR013096">
    <property type="entry name" value="Cupin_2"/>
</dbReference>
<protein>
    <submittedName>
        <fullName evidence="2">Cupin domain-containing protein</fullName>
    </submittedName>
</protein>
<feature type="domain" description="Cupin type-2" evidence="1">
    <location>
        <begin position="49"/>
        <end position="116"/>
    </location>
</feature>
<dbReference type="InterPro" id="IPR014710">
    <property type="entry name" value="RmlC-like_jellyroll"/>
</dbReference>
<dbReference type="PANTHER" id="PTHR40112">
    <property type="entry name" value="H2HPP ISOMERASE"/>
    <property type="match status" value="1"/>
</dbReference>
<dbReference type="Gene3D" id="2.60.120.10">
    <property type="entry name" value="Jelly Rolls"/>
    <property type="match status" value="1"/>
</dbReference>
<comment type="caution">
    <text evidence="2">The sequence shown here is derived from an EMBL/GenBank/DDBJ whole genome shotgun (WGS) entry which is preliminary data.</text>
</comment>
<dbReference type="OrthoDB" id="200322at2157"/>
<name>A0A8J8Q0X7_9EURY</name>
<sequence length="148" mass="16249">MKSVRLSELELGDAWYENDETVRWRDNLPLTPGTPGTSDVAAEDFVAVYFEVEPGKRVGTHTDSEEEILLVMEGTVGVSVGDDDGELEAGEMAVVPPKVPHSVRNVGDEPAAVLGVFPAGEVHHEFDEPVMPFEEREFVSRHETNSDN</sequence>
<reference evidence="2" key="1">
    <citation type="submission" date="2017-11" db="EMBL/GenBank/DDBJ databases">
        <authorList>
            <person name="Kajale S.C."/>
            <person name="Sharma A."/>
        </authorList>
    </citation>
    <scope>NUCLEOTIDE SEQUENCE</scope>
    <source>
        <strain evidence="2">LS1_42</strain>
    </source>
</reference>
<gene>
    <name evidence="2" type="ORF">CV102_18520</name>
</gene>
<dbReference type="AlphaFoldDB" id="A0A8J8Q0X7"/>
<dbReference type="Pfam" id="PF07883">
    <property type="entry name" value="Cupin_2"/>
    <property type="match status" value="1"/>
</dbReference>
<dbReference type="SUPFAM" id="SSF51182">
    <property type="entry name" value="RmlC-like cupins"/>
    <property type="match status" value="1"/>
</dbReference>
<proteinExistence type="predicted"/>
<dbReference type="Proteomes" id="UP000766904">
    <property type="component" value="Unassembled WGS sequence"/>
</dbReference>